<keyword evidence="20" id="KW-1185">Reference proteome</keyword>
<evidence type="ECO:0000256" key="11">
    <source>
        <dbReference type="ARBA" id="ARBA00022989"/>
    </source>
</evidence>
<sequence length="791" mass="89033">MKKKSEEKELDASDTEEKNGSDTSFVEKVSLSEEYNSRMGKIKNKQLLELFLIIAITSLVFLVTWGQLNSFSANTWVFFVLININAILMLVVLFLVARNVIKLILERKRKVFGAKLRTRLVFAFISVSFLPIVLMFLATNKIITTSVNYWFTSQVENSMQAALDVGKSFYNTAVLRLKANADLISDKLSVLPQEDWQDVVLRNKKENNLILHGIVYFADEGNNYVSYQEDVWFINPEFVPIWKLALPSINFVNAAANGLEPLLWGDDNGDYVISTVPLKGYKGYFIISAELIGKGLINQLGKISDGFEEYEALKNLKQPLKFSFSLILGLLSLIVLFASVWLGFRLSREIVQPILALSKGTKQIAEGDWNTQVEDRGKDELGKLVDSFNAMAKEVYHNQEKLKILNTLIENQNKSLMDRNQYIEAILEHVTAGVITLNKDGVLITMNKAASDIFQIRPERYLGLSVRTVLGGSYTAIIDEMYAYVENNPAKTWFKEVEIIRKGKYLKILVQAVPLNSFIENIPKNMGDSGYVVYEETPALYGSLVVVLEDITELSQEQRLAAWKEVAKRIAHEIKNPLTPIKLSVERIEKKFGASIDDPVFKQCTSLIIKEVNRIQNMVSDFSGFAVMPNIDLKKDSLLPLLQDLLEVFKISHAKIQWRLEISGDIPDIMLDKKSMQRALYNILSNAAEAILAKNSPPNNSPAEEGIVLIRVYCSHSLSETFVVLDIIDNGKGLDEEEIARLFEPYFSKKPAGTGLGLAIVQSVITDHHGTISAKQEQGKTVIEIRLPLAQ</sequence>
<comment type="subcellular location">
    <subcellularLocation>
        <location evidence="2">Cell membrane</location>
        <topology evidence="2">Multi-pass membrane protein</topology>
    </subcellularLocation>
</comment>
<dbReference type="SMART" id="SM00388">
    <property type="entry name" value="HisKA"/>
    <property type="match status" value="1"/>
</dbReference>
<organism evidence="19 20">
    <name type="scientific">Taurinivorans muris</name>
    <dbReference type="NCBI Taxonomy" id="2787751"/>
    <lineage>
        <taxon>Bacteria</taxon>
        <taxon>Pseudomonadati</taxon>
        <taxon>Thermodesulfobacteriota</taxon>
        <taxon>Desulfovibrionia</taxon>
        <taxon>Desulfovibrionales</taxon>
        <taxon>Desulfovibrionaceae</taxon>
        <taxon>Taurinivorans</taxon>
    </lineage>
</organism>
<feature type="domain" description="Histidine kinase" evidence="16">
    <location>
        <begin position="569"/>
        <end position="791"/>
    </location>
</feature>
<dbReference type="SUPFAM" id="SSF47384">
    <property type="entry name" value="Homodimeric domain of signal transducing histidine kinase"/>
    <property type="match status" value="1"/>
</dbReference>
<evidence type="ECO:0000256" key="8">
    <source>
        <dbReference type="ARBA" id="ARBA00022741"/>
    </source>
</evidence>
<dbReference type="Gene3D" id="1.10.287.130">
    <property type="match status" value="1"/>
</dbReference>
<proteinExistence type="predicted"/>
<evidence type="ECO:0000256" key="9">
    <source>
        <dbReference type="ARBA" id="ARBA00022777"/>
    </source>
</evidence>
<accession>A0ABY5Y1Q0</accession>
<dbReference type="Pfam" id="PF19312">
    <property type="entry name" value="NtrY_N"/>
    <property type="match status" value="1"/>
</dbReference>
<evidence type="ECO:0000256" key="5">
    <source>
        <dbReference type="ARBA" id="ARBA00022553"/>
    </source>
</evidence>
<protein>
    <recommendedName>
        <fullName evidence="3">histidine kinase</fullName>
        <ecNumber evidence="3">2.7.13.3</ecNumber>
    </recommendedName>
</protein>
<evidence type="ECO:0000256" key="6">
    <source>
        <dbReference type="ARBA" id="ARBA00022679"/>
    </source>
</evidence>
<keyword evidence="13 15" id="KW-0472">Membrane</keyword>
<dbReference type="PRINTS" id="PR00344">
    <property type="entry name" value="BCTRLSENSOR"/>
</dbReference>
<dbReference type="Pfam" id="PF00989">
    <property type="entry name" value="PAS"/>
    <property type="match status" value="1"/>
</dbReference>
<feature type="compositionally biased region" description="Basic and acidic residues" evidence="14">
    <location>
        <begin position="1"/>
        <end position="20"/>
    </location>
</feature>
<dbReference type="Pfam" id="PF00512">
    <property type="entry name" value="HisKA"/>
    <property type="match status" value="1"/>
</dbReference>
<reference evidence="19" key="1">
    <citation type="submission" date="2020-12" db="EMBL/GenBank/DDBJ databases">
        <title>Taurinivorans muris gen. nov., sp. nov., fundamental and realized metabolic niche of a ubiquitous sulfidogenic bacterium in the murine intestine.</title>
        <authorList>
            <person name="Ye H."/>
            <person name="Hanson B.T."/>
            <person name="Loy A."/>
        </authorList>
    </citation>
    <scope>NUCLEOTIDE SEQUENCE</scope>
    <source>
        <strain evidence="19">LT0009</strain>
    </source>
</reference>
<dbReference type="InterPro" id="IPR004358">
    <property type="entry name" value="Sig_transdc_His_kin-like_C"/>
</dbReference>
<dbReference type="EMBL" id="CP065938">
    <property type="protein sequence ID" value="UWX06125.1"/>
    <property type="molecule type" value="Genomic_DNA"/>
</dbReference>
<evidence type="ECO:0000256" key="13">
    <source>
        <dbReference type="ARBA" id="ARBA00023136"/>
    </source>
</evidence>
<dbReference type="Gene3D" id="3.30.565.10">
    <property type="entry name" value="Histidine kinase-like ATPase, C-terminal domain"/>
    <property type="match status" value="1"/>
</dbReference>
<evidence type="ECO:0000256" key="7">
    <source>
        <dbReference type="ARBA" id="ARBA00022692"/>
    </source>
</evidence>
<keyword evidence="7 15" id="KW-0812">Transmembrane</keyword>
<dbReference type="InterPro" id="IPR003661">
    <property type="entry name" value="HisK_dim/P_dom"/>
</dbReference>
<evidence type="ECO:0000259" key="16">
    <source>
        <dbReference type="PROSITE" id="PS50109"/>
    </source>
</evidence>
<evidence type="ECO:0000256" key="14">
    <source>
        <dbReference type="SAM" id="MobiDB-lite"/>
    </source>
</evidence>
<dbReference type="Pfam" id="PF02518">
    <property type="entry name" value="HATPase_c"/>
    <property type="match status" value="1"/>
</dbReference>
<keyword evidence="4" id="KW-1003">Cell membrane</keyword>
<evidence type="ECO:0000256" key="2">
    <source>
        <dbReference type="ARBA" id="ARBA00004651"/>
    </source>
</evidence>
<dbReference type="InterPro" id="IPR036890">
    <property type="entry name" value="HATPase_C_sf"/>
</dbReference>
<evidence type="ECO:0000313" key="19">
    <source>
        <dbReference type="EMBL" id="UWX06125.1"/>
    </source>
</evidence>
<evidence type="ECO:0000256" key="1">
    <source>
        <dbReference type="ARBA" id="ARBA00000085"/>
    </source>
</evidence>
<feature type="transmembrane region" description="Helical" evidence="15">
    <location>
        <begin position="322"/>
        <end position="344"/>
    </location>
</feature>
<evidence type="ECO:0000256" key="15">
    <source>
        <dbReference type="SAM" id="Phobius"/>
    </source>
</evidence>
<keyword evidence="10" id="KW-0067">ATP-binding</keyword>
<gene>
    <name evidence="19" type="ORF">JBF11_02070</name>
</gene>
<keyword evidence="9" id="KW-0418">Kinase</keyword>
<dbReference type="Proteomes" id="UP001058120">
    <property type="component" value="Chromosome"/>
</dbReference>
<evidence type="ECO:0000259" key="17">
    <source>
        <dbReference type="PROSITE" id="PS50112"/>
    </source>
</evidence>
<feature type="transmembrane region" description="Helical" evidence="15">
    <location>
        <begin position="118"/>
        <end position="138"/>
    </location>
</feature>
<feature type="transmembrane region" description="Helical" evidence="15">
    <location>
        <begin position="77"/>
        <end position="97"/>
    </location>
</feature>
<feature type="region of interest" description="Disordered" evidence="14">
    <location>
        <begin position="1"/>
        <end position="22"/>
    </location>
</feature>
<feature type="domain" description="PAS" evidence="17">
    <location>
        <begin position="419"/>
        <end position="463"/>
    </location>
</feature>
<evidence type="ECO:0000256" key="10">
    <source>
        <dbReference type="ARBA" id="ARBA00022840"/>
    </source>
</evidence>
<dbReference type="SMART" id="SM00387">
    <property type="entry name" value="HATPase_c"/>
    <property type="match status" value="1"/>
</dbReference>
<dbReference type="PROSITE" id="PS50885">
    <property type="entry name" value="HAMP"/>
    <property type="match status" value="1"/>
</dbReference>
<keyword evidence="5" id="KW-0597">Phosphoprotein</keyword>
<dbReference type="InterPro" id="IPR013767">
    <property type="entry name" value="PAS_fold"/>
</dbReference>
<dbReference type="PANTHER" id="PTHR43065:SF10">
    <property type="entry name" value="PEROXIDE STRESS-ACTIVATED HISTIDINE KINASE MAK3"/>
    <property type="match status" value="1"/>
</dbReference>
<dbReference type="PROSITE" id="PS50109">
    <property type="entry name" value="HIS_KIN"/>
    <property type="match status" value="1"/>
</dbReference>
<dbReference type="SMART" id="SM00304">
    <property type="entry name" value="HAMP"/>
    <property type="match status" value="1"/>
</dbReference>
<dbReference type="Pfam" id="PF00672">
    <property type="entry name" value="HAMP"/>
    <property type="match status" value="1"/>
</dbReference>
<keyword evidence="11 15" id="KW-1133">Transmembrane helix</keyword>
<keyword evidence="12" id="KW-0902">Two-component regulatory system</keyword>
<dbReference type="PROSITE" id="PS50112">
    <property type="entry name" value="PAS"/>
    <property type="match status" value="1"/>
</dbReference>
<keyword evidence="8" id="KW-0547">Nucleotide-binding</keyword>
<dbReference type="InterPro" id="IPR003594">
    <property type="entry name" value="HATPase_dom"/>
</dbReference>
<dbReference type="InterPro" id="IPR005467">
    <property type="entry name" value="His_kinase_dom"/>
</dbReference>
<dbReference type="CDD" id="cd06225">
    <property type="entry name" value="HAMP"/>
    <property type="match status" value="1"/>
</dbReference>
<dbReference type="InterPro" id="IPR045671">
    <property type="entry name" value="NtrY-like_N"/>
</dbReference>
<comment type="catalytic activity">
    <reaction evidence="1">
        <text>ATP + protein L-histidine = ADP + protein N-phospho-L-histidine.</text>
        <dbReference type="EC" id="2.7.13.3"/>
    </reaction>
</comment>
<dbReference type="SUPFAM" id="SSF158472">
    <property type="entry name" value="HAMP domain-like"/>
    <property type="match status" value="1"/>
</dbReference>
<evidence type="ECO:0000313" key="20">
    <source>
        <dbReference type="Proteomes" id="UP001058120"/>
    </source>
</evidence>
<dbReference type="SUPFAM" id="SSF55874">
    <property type="entry name" value="ATPase domain of HSP90 chaperone/DNA topoisomerase II/histidine kinase"/>
    <property type="match status" value="1"/>
</dbReference>
<dbReference type="Gene3D" id="3.30.450.20">
    <property type="entry name" value="PAS domain"/>
    <property type="match status" value="1"/>
</dbReference>
<evidence type="ECO:0000259" key="18">
    <source>
        <dbReference type="PROSITE" id="PS50885"/>
    </source>
</evidence>
<dbReference type="InterPro" id="IPR035965">
    <property type="entry name" value="PAS-like_dom_sf"/>
</dbReference>
<dbReference type="RefSeq" id="WP_334315726.1">
    <property type="nucleotide sequence ID" value="NZ_CP065938.1"/>
</dbReference>
<feature type="domain" description="HAMP" evidence="18">
    <location>
        <begin position="348"/>
        <end position="400"/>
    </location>
</feature>
<keyword evidence="6" id="KW-0808">Transferase</keyword>
<dbReference type="PANTHER" id="PTHR43065">
    <property type="entry name" value="SENSOR HISTIDINE KINASE"/>
    <property type="match status" value="1"/>
</dbReference>
<evidence type="ECO:0000256" key="12">
    <source>
        <dbReference type="ARBA" id="ARBA00023012"/>
    </source>
</evidence>
<dbReference type="EC" id="2.7.13.3" evidence="3"/>
<feature type="transmembrane region" description="Helical" evidence="15">
    <location>
        <begin position="47"/>
        <end position="65"/>
    </location>
</feature>
<dbReference type="CDD" id="cd00082">
    <property type="entry name" value="HisKA"/>
    <property type="match status" value="1"/>
</dbReference>
<dbReference type="InterPro" id="IPR003660">
    <property type="entry name" value="HAMP_dom"/>
</dbReference>
<dbReference type="PIRSF" id="PIRSF037532">
    <property type="entry name" value="STHK_NtrY"/>
    <property type="match status" value="1"/>
</dbReference>
<evidence type="ECO:0000256" key="4">
    <source>
        <dbReference type="ARBA" id="ARBA00022475"/>
    </source>
</evidence>
<dbReference type="InterPro" id="IPR036097">
    <property type="entry name" value="HisK_dim/P_sf"/>
</dbReference>
<evidence type="ECO:0000256" key="3">
    <source>
        <dbReference type="ARBA" id="ARBA00012438"/>
    </source>
</evidence>
<dbReference type="SUPFAM" id="SSF55785">
    <property type="entry name" value="PYP-like sensor domain (PAS domain)"/>
    <property type="match status" value="1"/>
</dbReference>
<dbReference type="InterPro" id="IPR000014">
    <property type="entry name" value="PAS"/>
</dbReference>
<name>A0ABY5Y1Q0_9BACT</name>
<dbReference type="InterPro" id="IPR017232">
    <property type="entry name" value="NtrY"/>
</dbReference>
<dbReference type="Gene3D" id="6.10.340.10">
    <property type="match status" value="1"/>
</dbReference>